<dbReference type="Proteomes" id="UP000237839">
    <property type="component" value="Unassembled WGS sequence"/>
</dbReference>
<feature type="transmembrane region" description="Helical" evidence="6">
    <location>
        <begin position="128"/>
        <end position="148"/>
    </location>
</feature>
<dbReference type="PROSITE" id="PS00198">
    <property type="entry name" value="4FE4S_FER_1"/>
    <property type="match status" value="1"/>
</dbReference>
<dbReference type="InterPro" id="IPR021872">
    <property type="entry name" value="Csal_0991-like_N"/>
</dbReference>
<feature type="transmembrane region" description="Helical" evidence="6">
    <location>
        <begin position="96"/>
        <end position="116"/>
    </location>
</feature>
<evidence type="ECO:0000313" key="8">
    <source>
        <dbReference type="EMBL" id="PRC91977.1"/>
    </source>
</evidence>
<keyword evidence="6" id="KW-1133">Transmembrane helix</keyword>
<evidence type="ECO:0000256" key="1">
    <source>
        <dbReference type="ARBA" id="ARBA00022485"/>
    </source>
</evidence>
<dbReference type="Pfam" id="PF13183">
    <property type="entry name" value="Fer4_8"/>
    <property type="match status" value="1"/>
</dbReference>
<dbReference type="GO" id="GO:0016491">
    <property type="term" value="F:oxidoreductase activity"/>
    <property type="evidence" value="ECO:0007669"/>
    <property type="project" value="UniProtKB-KW"/>
</dbReference>
<keyword evidence="6" id="KW-0472">Membrane</keyword>
<dbReference type="Pfam" id="PF11982">
    <property type="entry name" value="DUF3483"/>
    <property type="match status" value="1"/>
</dbReference>
<keyword evidence="5" id="KW-0411">Iron-sulfur</keyword>
<dbReference type="Gene3D" id="1.10.1060.10">
    <property type="entry name" value="Alpha-helical ferredoxin"/>
    <property type="match status" value="1"/>
</dbReference>
<evidence type="ECO:0000256" key="3">
    <source>
        <dbReference type="ARBA" id="ARBA00023002"/>
    </source>
</evidence>
<dbReference type="PROSITE" id="PS51379">
    <property type="entry name" value="4FE4S_FER_2"/>
    <property type="match status" value="2"/>
</dbReference>
<keyword evidence="1" id="KW-0004">4Fe-4S</keyword>
<keyword evidence="2" id="KW-0479">Metal-binding</keyword>
<organism evidence="8 9">
    <name type="scientific">Solimicrobium silvestre</name>
    <dbReference type="NCBI Taxonomy" id="2099400"/>
    <lineage>
        <taxon>Bacteria</taxon>
        <taxon>Pseudomonadati</taxon>
        <taxon>Pseudomonadota</taxon>
        <taxon>Betaproteobacteria</taxon>
        <taxon>Burkholderiales</taxon>
        <taxon>Oxalobacteraceae</taxon>
        <taxon>Solimicrobium</taxon>
    </lineage>
</organism>
<accession>A0A2S9GW77</accession>
<feature type="domain" description="4Fe-4S ferredoxin-type" evidence="7">
    <location>
        <begin position="300"/>
        <end position="329"/>
    </location>
</feature>
<dbReference type="InterPro" id="IPR017896">
    <property type="entry name" value="4Fe4S_Fe-S-bd"/>
</dbReference>
<comment type="caution">
    <text evidence="8">The sequence shown here is derived from an EMBL/GenBank/DDBJ whole genome shotgun (WGS) entry which is preliminary data.</text>
</comment>
<protein>
    <recommendedName>
        <fullName evidence="7">4Fe-4S ferredoxin-type domain-containing protein</fullName>
    </recommendedName>
</protein>
<dbReference type="EMBL" id="PUGF01000017">
    <property type="protein sequence ID" value="PRC91977.1"/>
    <property type="molecule type" value="Genomic_DNA"/>
</dbReference>
<evidence type="ECO:0000259" key="7">
    <source>
        <dbReference type="PROSITE" id="PS51379"/>
    </source>
</evidence>
<dbReference type="Pfam" id="PF02754">
    <property type="entry name" value="CCG"/>
    <property type="match status" value="2"/>
</dbReference>
<dbReference type="InterPro" id="IPR017900">
    <property type="entry name" value="4Fe4S_Fe_S_CS"/>
</dbReference>
<feature type="transmembrane region" description="Helical" evidence="6">
    <location>
        <begin position="67"/>
        <end position="84"/>
    </location>
</feature>
<dbReference type="InterPro" id="IPR004017">
    <property type="entry name" value="Cys_rich_dom"/>
</dbReference>
<dbReference type="InterPro" id="IPR009051">
    <property type="entry name" value="Helical_ferredxn"/>
</dbReference>
<proteinExistence type="predicted"/>
<evidence type="ECO:0000256" key="2">
    <source>
        <dbReference type="ARBA" id="ARBA00022723"/>
    </source>
</evidence>
<keyword evidence="9" id="KW-1185">Reference proteome</keyword>
<dbReference type="PANTHER" id="PTHR43255">
    <property type="entry name" value="IRON-SULFUR-BINDING OXIDOREDUCTASE FADF-RELATED-RELATED"/>
    <property type="match status" value="1"/>
</dbReference>
<keyword evidence="6" id="KW-0812">Transmembrane</keyword>
<name>A0A2S9GW77_9BURK</name>
<sequence length="623" mass="67593">MLALVLTVSFWTSVAIFLLGLLMRARLWRNGRAAPLALGNLFSIPKRYFVDLHNVVAREPFIARAHAMVAGGAVLALLIIAINYGLAQYSPLLDRVLLLASTLMLFGSALMAWRRLAPPTRLSRGPWMRLPFTLMAFAIGSGLAAWLAPQGAQAPALIVIVLLLIGSAELALGIGMGGPMKHAVAGLLNLAFHPRQDRFAGKRSTNLRLLDLSKGDYGVAKPADFSWNRLLQFDACVQCGKCEAACPALAAGQPLNPKKLIQDMVVGLASKDDSAYAGTPYPGKPVGQHSGAPHLAIIPGLVDADTIWSCTTCRACVQECPMLIEHVDAVIDIRREQTLVQGAVPGKGAQVLENLRHTETVGGFAKSARYNWAIDLNVPTLIPGQKTDWLLIAGEGAFDMRYQRALRSLVRVLQHAGVDFAVLGAAEIDSGDLARRLGDEATFQELAKNNIAMLGKRAFKHIVTPDPHVFHCLKNEYPALGGHYDVWHHSGLIAHLFKERRIRLKKTPLLSAPLTYHDPCYLGRYNGEFDAPREVLEALGHSVREMERSREKARCCGGGGGAPFTDIPGTTRIPDIRIIDANSIGAEIVAVACPNCTFMLEGVVGPRPEVMELAELVEQRLGE</sequence>
<reference evidence="8 9" key="1">
    <citation type="submission" date="2018-02" db="EMBL/GenBank/DDBJ databases">
        <title>Solimicrobium silvestre gen. nov., sp. nov., isolated from alpine forest soil.</title>
        <authorList>
            <person name="Margesin R."/>
            <person name="Albuquerque L."/>
            <person name="Zhang D.-C."/>
            <person name="Froufe H.J.C."/>
            <person name="Severino R."/>
            <person name="Roxo I."/>
            <person name="Egas C."/>
            <person name="Da Costa M.S."/>
        </authorList>
    </citation>
    <scope>NUCLEOTIDE SEQUENCE [LARGE SCALE GENOMIC DNA]</scope>
    <source>
        <strain evidence="8 9">S20-91</strain>
    </source>
</reference>
<feature type="domain" description="4Fe-4S ferredoxin-type" evidence="7">
    <location>
        <begin position="227"/>
        <end position="257"/>
    </location>
</feature>
<feature type="transmembrane region" description="Helical" evidence="6">
    <location>
        <begin position="6"/>
        <end position="23"/>
    </location>
</feature>
<keyword evidence="4" id="KW-0408">Iron</keyword>
<dbReference type="PANTHER" id="PTHR43255:SF1">
    <property type="entry name" value="IRON-SULFUR-BINDING OXIDOREDUCTASE FADF-RELATED"/>
    <property type="match status" value="1"/>
</dbReference>
<evidence type="ECO:0000256" key="4">
    <source>
        <dbReference type="ARBA" id="ARBA00023004"/>
    </source>
</evidence>
<dbReference type="InterPro" id="IPR051460">
    <property type="entry name" value="HdrC_iron-sulfur_subunit"/>
</dbReference>
<feature type="transmembrane region" description="Helical" evidence="6">
    <location>
        <begin position="154"/>
        <end position="172"/>
    </location>
</feature>
<evidence type="ECO:0000256" key="5">
    <source>
        <dbReference type="ARBA" id="ARBA00023014"/>
    </source>
</evidence>
<dbReference type="GO" id="GO:0046872">
    <property type="term" value="F:metal ion binding"/>
    <property type="evidence" value="ECO:0007669"/>
    <property type="project" value="UniProtKB-KW"/>
</dbReference>
<keyword evidence="3" id="KW-0560">Oxidoreductase</keyword>
<dbReference type="OrthoDB" id="9794954at2"/>
<evidence type="ECO:0000256" key="6">
    <source>
        <dbReference type="SAM" id="Phobius"/>
    </source>
</evidence>
<evidence type="ECO:0000313" key="9">
    <source>
        <dbReference type="Proteomes" id="UP000237839"/>
    </source>
</evidence>
<dbReference type="AlphaFoldDB" id="A0A2S9GW77"/>
<gene>
    <name evidence="8" type="ORF">S2091_3319</name>
</gene>
<dbReference type="RefSeq" id="WP_105533069.1">
    <property type="nucleotide sequence ID" value="NZ_PUGF01000017.1"/>
</dbReference>
<dbReference type="GO" id="GO:0051539">
    <property type="term" value="F:4 iron, 4 sulfur cluster binding"/>
    <property type="evidence" value="ECO:0007669"/>
    <property type="project" value="UniProtKB-KW"/>
</dbReference>
<dbReference type="FunFam" id="1.10.1060.10:FF:000014">
    <property type="entry name" value="DgcB, Dimethylglycine catabolism"/>
    <property type="match status" value="1"/>
</dbReference>
<dbReference type="GO" id="GO:0005886">
    <property type="term" value="C:plasma membrane"/>
    <property type="evidence" value="ECO:0007669"/>
    <property type="project" value="TreeGrafter"/>
</dbReference>
<dbReference type="SUPFAM" id="SSF46548">
    <property type="entry name" value="alpha-helical ferredoxin"/>
    <property type="match status" value="1"/>
</dbReference>